<dbReference type="InterPro" id="IPR036628">
    <property type="entry name" value="Clp_N_dom_sf"/>
</dbReference>
<dbReference type="PROSITE" id="PS51903">
    <property type="entry name" value="CLP_R"/>
    <property type="match status" value="1"/>
</dbReference>
<reference evidence="3 4" key="1">
    <citation type="submission" date="2021-03" db="EMBL/GenBank/DDBJ databases">
        <authorList>
            <person name="Xin L."/>
        </authorList>
    </citation>
    <scope>NUCLEOTIDE SEQUENCE [LARGE SCALE GENOMIC DNA]</scope>
    <source>
        <strain evidence="3 4">XHU 5031</strain>
    </source>
</reference>
<organism evidence="3 4">
    <name type="scientific">Myceligenerans salitolerans</name>
    <dbReference type="NCBI Taxonomy" id="1230528"/>
    <lineage>
        <taxon>Bacteria</taxon>
        <taxon>Bacillati</taxon>
        <taxon>Actinomycetota</taxon>
        <taxon>Actinomycetes</taxon>
        <taxon>Micrococcales</taxon>
        <taxon>Promicromonosporaceae</taxon>
        <taxon>Myceligenerans</taxon>
    </lineage>
</organism>
<evidence type="ECO:0000259" key="2">
    <source>
        <dbReference type="PROSITE" id="PS51903"/>
    </source>
</evidence>
<evidence type="ECO:0000313" key="4">
    <source>
        <dbReference type="Proteomes" id="UP000664617"/>
    </source>
</evidence>
<dbReference type="EMBL" id="JAFMPK010000027">
    <property type="protein sequence ID" value="MBO0608565.1"/>
    <property type="molecule type" value="Genomic_DNA"/>
</dbReference>
<dbReference type="Gene3D" id="1.10.1780.10">
    <property type="entry name" value="Clp, N-terminal domain"/>
    <property type="match status" value="1"/>
</dbReference>
<accession>A0ABS3I6D3</accession>
<reference evidence="4" key="2">
    <citation type="submission" date="2023-07" db="EMBL/GenBank/DDBJ databases">
        <title>Myceligenerans salitolerans sp. nov., a halotolerant actinomycete isolated from a salt lake in Xinjiang, China.</title>
        <authorList>
            <person name="Guan T."/>
        </authorList>
    </citation>
    <scope>NUCLEOTIDE SEQUENCE [LARGE SCALE GENOMIC DNA]</scope>
    <source>
        <strain evidence="4">XHU 5031</strain>
    </source>
</reference>
<evidence type="ECO:0000313" key="3">
    <source>
        <dbReference type="EMBL" id="MBO0608565.1"/>
    </source>
</evidence>
<keyword evidence="4" id="KW-1185">Reference proteome</keyword>
<name>A0ABS3I6D3_9MICO</name>
<dbReference type="RefSeq" id="WP_207274539.1">
    <property type="nucleotide sequence ID" value="NZ_JAFMPK010000027.1"/>
</dbReference>
<dbReference type="InterPro" id="IPR004176">
    <property type="entry name" value="Clp_R_N"/>
</dbReference>
<keyword evidence="1" id="KW-0677">Repeat</keyword>
<gene>
    <name evidence="3" type="ORF">J0911_05915</name>
</gene>
<comment type="caution">
    <text evidence="3">The sequence shown here is derived from an EMBL/GenBank/DDBJ whole genome shotgun (WGS) entry which is preliminary data.</text>
</comment>
<dbReference type="Proteomes" id="UP000664617">
    <property type="component" value="Unassembled WGS sequence"/>
</dbReference>
<dbReference type="Pfam" id="PF02861">
    <property type="entry name" value="Clp_N"/>
    <property type="match status" value="1"/>
</dbReference>
<proteinExistence type="predicted"/>
<feature type="domain" description="Clp R" evidence="2">
    <location>
        <begin position="2"/>
        <end position="158"/>
    </location>
</feature>
<dbReference type="SUPFAM" id="SSF81923">
    <property type="entry name" value="Double Clp-N motif"/>
    <property type="match status" value="1"/>
</dbReference>
<evidence type="ECO:0000256" key="1">
    <source>
        <dbReference type="PROSITE-ProRule" id="PRU01251"/>
    </source>
</evidence>
<protein>
    <recommendedName>
        <fullName evidence="2">Clp R domain-containing protein</fullName>
    </recommendedName>
</protein>
<sequence>MFERFTREARAVVTDAQIVARGLYSPTIDTRHVVVALAEAGGPAARALASAGLDRAALASLGIDLDAVRDSTDATFGEGAFDTAARRRGPKGHIPFTRDAKKSLELALREAVRLRSKDIADTHLLLGVLRDDHAPGARALRDAGTDVPTLRAALETTG</sequence>